<dbReference type="OrthoDB" id="5946976at2759"/>
<evidence type="ECO:0000313" key="4">
    <source>
        <dbReference type="EMBL" id="QIW94543.1"/>
    </source>
</evidence>
<proteinExistence type="inferred from homology"/>
<dbReference type="Pfam" id="PF11954">
    <property type="entry name" value="DUF3471"/>
    <property type="match status" value="1"/>
</dbReference>
<feature type="domain" description="Beta-lactamase-related" evidence="2">
    <location>
        <begin position="43"/>
        <end position="375"/>
    </location>
</feature>
<dbReference type="InterPro" id="IPR012338">
    <property type="entry name" value="Beta-lactam/transpept-like"/>
</dbReference>
<dbReference type="InterPro" id="IPR021860">
    <property type="entry name" value="Peptidase_S12_Pab87-rel_C"/>
</dbReference>
<dbReference type="Proteomes" id="UP000503462">
    <property type="component" value="Chromosome 1"/>
</dbReference>
<evidence type="ECO:0000259" key="2">
    <source>
        <dbReference type="Pfam" id="PF00144"/>
    </source>
</evidence>
<keyword evidence="5" id="KW-1185">Reference proteome</keyword>
<organism evidence="4 5">
    <name type="scientific">Peltaster fructicola</name>
    <dbReference type="NCBI Taxonomy" id="286661"/>
    <lineage>
        <taxon>Eukaryota</taxon>
        <taxon>Fungi</taxon>
        <taxon>Dikarya</taxon>
        <taxon>Ascomycota</taxon>
        <taxon>Pezizomycotina</taxon>
        <taxon>Dothideomycetes</taxon>
        <taxon>Dothideomycetes incertae sedis</taxon>
        <taxon>Peltaster</taxon>
    </lineage>
</organism>
<dbReference type="AlphaFoldDB" id="A0A6H0XIK6"/>
<dbReference type="PANTHER" id="PTHR46825">
    <property type="entry name" value="D-ALANYL-D-ALANINE-CARBOXYPEPTIDASE/ENDOPEPTIDASE AMPH"/>
    <property type="match status" value="1"/>
</dbReference>
<comment type="similarity">
    <text evidence="1">Belongs to the peptidase S12 family.</text>
</comment>
<evidence type="ECO:0008006" key="6">
    <source>
        <dbReference type="Google" id="ProtNLM"/>
    </source>
</evidence>
<evidence type="ECO:0000256" key="1">
    <source>
        <dbReference type="ARBA" id="ARBA00038215"/>
    </source>
</evidence>
<dbReference type="SUPFAM" id="SSF56601">
    <property type="entry name" value="beta-lactamase/transpeptidase-like"/>
    <property type="match status" value="1"/>
</dbReference>
<dbReference type="InterPro" id="IPR050491">
    <property type="entry name" value="AmpC-like"/>
</dbReference>
<dbReference type="Pfam" id="PF00144">
    <property type="entry name" value="Beta-lactamase"/>
    <property type="match status" value="1"/>
</dbReference>
<dbReference type="Gene3D" id="3.40.710.10">
    <property type="entry name" value="DD-peptidase/beta-lactamase superfamily"/>
    <property type="match status" value="1"/>
</dbReference>
<protein>
    <recommendedName>
        <fullName evidence="6">Beta-lactamase-related domain-containing protein</fullName>
    </recommendedName>
</protein>
<sequence length="538" mass="60111">MDGLPFRTRSEADHGTHTSAAAHSIMPSPIINYFNSSAFTSKIEILMQHWHVPALSIAITHGDDISARAFGYANLESAVPCTTDTIFDIADVSKSLTAGSVALLDIRGCPVMGNGVDWSSPVSKYLPDDFVMAKRSYTKDATVEDIMCHQSGLPGYASMGIASEDSDDSRSVTRKLRNLALAAPLRSKFIYGHLMYAVAAHLVETRTNSSFGDFLEKWFFRPLNMSSTYSQPDAVRSAGQQARMATPYRRCPRTGFFVPLQPLQRPEFQGAGSIFTTASDYILWVRAVMLQQPPITKLGYSCWLWPRSLQNPEDLLIQLHPQTSWSMYAPGWEIRFYRGVQIFKHDGSTLGFGSTHGFLPQYKFGTVILGTGDGAKDLANIVQHILIDEVLAVPDEQRPDWIKVYKEADAYDLEEAASLIGPEYRGYGSGEELQLLTLDAYTGEYWNAAYKTIRISVKDGGLFIDATDRSMPISIYLEHVWDQYCYSARIETFPGQCVDIVRSQFELQDDVAVAFGIHLAPDQDWNGCDEELVWFTRV</sequence>
<gene>
    <name evidence="4" type="ORF">AMS68_000061</name>
</gene>
<evidence type="ECO:0000313" key="5">
    <source>
        <dbReference type="Proteomes" id="UP000503462"/>
    </source>
</evidence>
<dbReference type="PANTHER" id="PTHR46825:SF9">
    <property type="entry name" value="BETA-LACTAMASE-RELATED DOMAIN-CONTAINING PROTEIN"/>
    <property type="match status" value="1"/>
</dbReference>
<dbReference type="InterPro" id="IPR001466">
    <property type="entry name" value="Beta-lactam-related"/>
</dbReference>
<reference evidence="4 5" key="1">
    <citation type="journal article" date="2016" name="Sci. Rep.">
        <title>Peltaster fructicola genome reveals evolution from an invasive phytopathogen to an ectophytic parasite.</title>
        <authorList>
            <person name="Xu C."/>
            <person name="Chen H."/>
            <person name="Gleason M.L."/>
            <person name="Xu J.R."/>
            <person name="Liu H."/>
            <person name="Zhang R."/>
            <person name="Sun G."/>
        </authorList>
    </citation>
    <scope>NUCLEOTIDE SEQUENCE [LARGE SCALE GENOMIC DNA]</scope>
    <source>
        <strain evidence="4 5">LNHT1506</strain>
    </source>
</reference>
<feature type="domain" description="Peptidase S12 Pab87-related C-terminal" evidence="3">
    <location>
        <begin position="436"/>
        <end position="522"/>
    </location>
</feature>
<name>A0A6H0XIK6_9PEZI</name>
<accession>A0A6H0XIK6</accession>
<evidence type="ECO:0000259" key="3">
    <source>
        <dbReference type="Pfam" id="PF11954"/>
    </source>
</evidence>
<dbReference type="EMBL" id="CP051139">
    <property type="protein sequence ID" value="QIW94543.1"/>
    <property type="molecule type" value="Genomic_DNA"/>
</dbReference>